<sequence>MTPMTHESHGSLAFLLSEAAGTRSRSTGVLDAGHRLAVGTILARVAASGTYAPLDPTADDGRETAAAVLCAAADSTAGPVEVGLIVRDGEVYGARLGWPEGLSAADRAAIADDLAQAGLIVRA</sequence>
<dbReference type="Pfam" id="PF02924">
    <property type="entry name" value="HDPD"/>
    <property type="match status" value="1"/>
</dbReference>
<gene>
    <name evidence="1" type="ORF">EV659_11616</name>
</gene>
<dbReference type="InterPro" id="IPR004195">
    <property type="entry name" value="Head_decoration_D"/>
</dbReference>
<dbReference type="InParanoid" id="A0A4R2P7T2"/>
<protein>
    <submittedName>
        <fullName evidence="1">Bacteriophage lambda head decoration protein D</fullName>
    </submittedName>
</protein>
<keyword evidence="2" id="KW-1185">Reference proteome</keyword>
<dbReference type="Gene3D" id="2.40.300.10">
    <property type="entry name" value="Head decoration protein D"/>
    <property type="match status" value="1"/>
</dbReference>
<accession>A0A4R2P7T2</accession>
<comment type="caution">
    <text evidence="1">The sequence shown here is derived from an EMBL/GenBank/DDBJ whole genome shotgun (WGS) entry which is preliminary data.</text>
</comment>
<dbReference type="OrthoDB" id="7996345at2"/>
<dbReference type="RefSeq" id="WP_132709562.1">
    <property type="nucleotide sequence ID" value="NZ_JACIGF010000016.1"/>
</dbReference>
<organism evidence="1 2">
    <name type="scientific">Rhodothalassium salexigens DSM 2132</name>
    <dbReference type="NCBI Taxonomy" id="1188247"/>
    <lineage>
        <taxon>Bacteria</taxon>
        <taxon>Pseudomonadati</taxon>
        <taxon>Pseudomonadota</taxon>
        <taxon>Alphaproteobacteria</taxon>
        <taxon>Rhodothalassiales</taxon>
        <taxon>Rhodothalassiaceae</taxon>
        <taxon>Rhodothalassium</taxon>
    </lineage>
</organism>
<dbReference type="EMBL" id="SLXO01000016">
    <property type="protein sequence ID" value="TCP30051.1"/>
    <property type="molecule type" value="Genomic_DNA"/>
</dbReference>
<proteinExistence type="predicted"/>
<evidence type="ECO:0000313" key="2">
    <source>
        <dbReference type="Proteomes" id="UP000295399"/>
    </source>
</evidence>
<reference evidence="1 2" key="1">
    <citation type="submission" date="2019-03" db="EMBL/GenBank/DDBJ databases">
        <title>Genomic Encyclopedia of Type Strains, Phase IV (KMG-IV): sequencing the most valuable type-strain genomes for metagenomic binning, comparative biology and taxonomic classification.</title>
        <authorList>
            <person name="Goeker M."/>
        </authorList>
    </citation>
    <scope>NUCLEOTIDE SEQUENCE [LARGE SCALE GENOMIC DNA]</scope>
    <source>
        <strain evidence="1 2">DSM 2132</strain>
    </source>
</reference>
<evidence type="ECO:0000313" key="1">
    <source>
        <dbReference type="EMBL" id="TCP30051.1"/>
    </source>
</evidence>
<name>A0A4R2P7T2_RHOSA</name>
<dbReference type="AlphaFoldDB" id="A0A4R2P7T2"/>
<dbReference type="Proteomes" id="UP000295399">
    <property type="component" value="Unassembled WGS sequence"/>
</dbReference>